<dbReference type="AlphaFoldDB" id="A0A238H5T0"/>
<feature type="compositionally biased region" description="Basic residues" evidence="1">
    <location>
        <begin position="59"/>
        <end position="70"/>
    </location>
</feature>
<evidence type="ECO:0000313" key="2">
    <source>
        <dbReference type="EMBL" id="SMG00584.1"/>
    </source>
</evidence>
<proteinExistence type="predicted"/>
<protein>
    <submittedName>
        <fullName evidence="2">Uncharacterized protein</fullName>
    </submittedName>
</protein>
<evidence type="ECO:0000313" key="3">
    <source>
        <dbReference type="Proteomes" id="UP000198460"/>
    </source>
</evidence>
<dbReference type="Proteomes" id="UP000198460">
    <property type="component" value="Unassembled WGS sequence"/>
</dbReference>
<name>A0A238H5T0_9BURK</name>
<gene>
    <name evidence="2" type="ORF">BSIN_3715</name>
</gene>
<sequence>MAEMSKSAGRAAQRKCGIPANAGPPRMCWRTRSRREGNLAGKESGEPEERRECAAPACVRRRQARRRSLRKGSAMSKKDGVSSE</sequence>
<dbReference type="EMBL" id="FXAN01000057">
    <property type="protein sequence ID" value="SMG00584.1"/>
    <property type="molecule type" value="Genomic_DNA"/>
</dbReference>
<feature type="compositionally biased region" description="Basic and acidic residues" evidence="1">
    <location>
        <begin position="43"/>
        <end position="53"/>
    </location>
</feature>
<accession>A0A238H5T0</accession>
<reference evidence="2 3" key="1">
    <citation type="submission" date="2017-04" db="EMBL/GenBank/DDBJ databases">
        <authorList>
            <person name="Afonso C.L."/>
            <person name="Miller P.J."/>
            <person name="Scott M.A."/>
            <person name="Spackman E."/>
            <person name="Goraichik I."/>
            <person name="Dimitrov K.M."/>
            <person name="Suarez D.L."/>
            <person name="Swayne D.E."/>
        </authorList>
    </citation>
    <scope>NUCLEOTIDE SEQUENCE [LARGE SCALE GENOMIC DNA]</scope>
    <source>
        <strain evidence="2">LMG 28154</strain>
    </source>
</reference>
<feature type="region of interest" description="Disordered" evidence="1">
    <location>
        <begin position="1"/>
        <end position="84"/>
    </location>
</feature>
<evidence type="ECO:0000256" key="1">
    <source>
        <dbReference type="SAM" id="MobiDB-lite"/>
    </source>
</evidence>
<organism evidence="2 3">
    <name type="scientific">Burkholderia singularis</name>
    <dbReference type="NCBI Taxonomy" id="1503053"/>
    <lineage>
        <taxon>Bacteria</taxon>
        <taxon>Pseudomonadati</taxon>
        <taxon>Pseudomonadota</taxon>
        <taxon>Betaproteobacteria</taxon>
        <taxon>Burkholderiales</taxon>
        <taxon>Burkholderiaceae</taxon>
        <taxon>Burkholderia</taxon>
        <taxon>pseudomallei group</taxon>
    </lineage>
</organism>